<evidence type="ECO:0000256" key="9">
    <source>
        <dbReference type="ARBA" id="ARBA00022729"/>
    </source>
</evidence>
<dbReference type="PANTHER" id="PTHR11533">
    <property type="entry name" value="PROTEASE M1 ZINC METALLOPROTEASE"/>
    <property type="match status" value="1"/>
</dbReference>
<evidence type="ECO:0000256" key="16">
    <source>
        <dbReference type="PIRSR" id="PIRSR634016-1"/>
    </source>
</evidence>
<evidence type="ECO:0000256" key="14">
    <source>
        <dbReference type="ARBA" id="ARBA00023157"/>
    </source>
</evidence>
<dbReference type="Pfam" id="PF11838">
    <property type="entry name" value="ERAP1_C"/>
    <property type="match status" value="1"/>
</dbReference>
<dbReference type="GO" id="GO:0008270">
    <property type="term" value="F:zinc ion binding"/>
    <property type="evidence" value="ECO:0007669"/>
    <property type="project" value="UniProtKB-UniRule"/>
</dbReference>
<sequence>MMAAGTTTSAKRAGRAGEDLRLPRDILPRLYEVTLLPILIEGNFTTEGSVSISVDCIQSTNKITLHIADIVFNAADVTLTDLTTSQLVGISNVVEDKIGQFLVVTTNVQLLAGRQYRLSLTFTSILNNELRGFYRSSYNENGAVKYMAVSQMQPTDARRAFPCFDEPNMKANFTMKLGRLTTQLSTSNMPVKETTPIADRPGYVWDLFETSLPVSTYLVGMMVSEFTFIDSPPGLSTTPFRIWTRPEAVSQAEYASRIGPQVLTFYEDYFQIPFPLPKQDMVALKDLSFGGMENWGMITYRETALLFDPVKSSESDKQRVTTVVAHELAHQWFGDLVTMDWWSDLWLNEGFASYLEYQGANFVEPEFGMIEQIIINDVQDVFGIDALESSHPISVEVNDPNEINELFDDISYGKGASIIRMLNKFLGEQSFRAGLTNYLNSKKYSNAVQDDLWAALTAQAIADNVNLPVDVRTIMNTWTLKMGYPIVTVVRNYATMTADISQARFLLRFNPNSTDQTVYRWWVPLTYTTDFNQPQKSSWIPYEQTAIQINNVGANNQWVIFNVDQVGFYRVNYDVTNWNLIVSQLLSDYQQISLINRAQLLDDSLNIARVNVLPYSVSLGLTQYLINERDYIPWMSALNGLSYLDLMYIRTVGYEDFKDYLTKLVTPLYDYVKFNDTVGDSHLLIYTRVAAVKWACKLQIGDCVSSSINFYQAWMNDPTNPTIVPVNEKQTITCTAIANGGNAEWDFAFQRYLDSNVAAESSKLLYGLSCSTDPLVLQSLLEMSLDSNSGIRRNDASSVFINVGSNPVGRDLTFDFIQTRWSEMVAFFPSLYDLARIVDSVSEGFNTPLEVQELKQLQADHADELGTAARAIDQSIERAESNVEWMSLHYQEVLDWIQQNP</sequence>
<dbReference type="FunFam" id="1.10.390.10:FF:000001">
    <property type="entry name" value="Aminopeptidase"/>
    <property type="match status" value="1"/>
</dbReference>
<evidence type="ECO:0000256" key="5">
    <source>
        <dbReference type="ARBA" id="ARBA00022475"/>
    </source>
</evidence>
<comment type="caution">
    <text evidence="23">The sequence shown here is derived from an EMBL/GenBank/DDBJ whole genome shotgun (WGS) entry which is preliminary data.</text>
</comment>
<dbReference type="FunFam" id="1.25.50.20:FF:000001">
    <property type="entry name" value="Aminopeptidase"/>
    <property type="match status" value="1"/>
</dbReference>
<protein>
    <recommendedName>
        <fullName evidence="19">Aminopeptidase</fullName>
        <ecNumber evidence="19">3.4.11.-</ecNumber>
    </recommendedName>
</protein>
<dbReference type="AlphaFoldDB" id="A0A8J2RXD8"/>
<dbReference type="GO" id="GO:0005886">
    <property type="term" value="C:plasma membrane"/>
    <property type="evidence" value="ECO:0007669"/>
    <property type="project" value="UniProtKB-SubCell"/>
</dbReference>
<dbReference type="OrthoDB" id="510539at2759"/>
<keyword evidence="13" id="KW-0472">Membrane</keyword>
<keyword evidence="6" id="KW-0336">GPI-anchor</keyword>
<feature type="domain" description="Peptidase M1 membrane alanine aminopeptidase" evidence="20">
    <location>
        <begin position="256"/>
        <end position="478"/>
    </location>
</feature>
<evidence type="ECO:0000256" key="4">
    <source>
        <dbReference type="ARBA" id="ARBA00022438"/>
    </source>
</evidence>
<feature type="active site" description="Proton acceptor" evidence="16">
    <location>
        <position position="327"/>
    </location>
</feature>
<comment type="similarity">
    <text evidence="3 19">Belongs to the peptidase M1 family.</text>
</comment>
<evidence type="ECO:0000256" key="8">
    <source>
        <dbReference type="ARBA" id="ARBA00022723"/>
    </source>
</evidence>
<dbReference type="InterPro" id="IPR050344">
    <property type="entry name" value="Peptidase_M1_aminopeptidases"/>
</dbReference>
<dbReference type="SUPFAM" id="SSF63737">
    <property type="entry name" value="Leukotriene A4 hydrolase N-terminal domain"/>
    <property type="match status" value="1"/>
</dbReference>
<dbReference type="EC" id="3.4.11.-" evidence="19"/>
<keyword evidence="11 17" id="KW-0862">Zinc</keyword>
<evidence type="ECO:0000256" key="7">
    <source>
        <dbReference type="ARBA" id="ARBA00022670"/>
    </source>
</evidence>
<evidence type="ECO:0000259" key="22">
    <source>
        <dbReference type="Pfam" id="PF17900"/>
    </source>
</evidence>
<keyword evidence="9" id="KW-0732">Signal</keyword>
<keyword evidence="14" id="KW-1015">Disulfide bond</keyword>
<keyword evidence="5" id="KW-1003">Cell membrane</keyword>
<dbReference type="Gene3D" id="2.60.40.1730">
    <property type="entry name" value="tricorn interacting facor f3 domain"/>
    <property type="match status" value="1"/>
</dbReference>
<dbReference type="InterPro" id="IPR014782">
    <property type="entry name" value="Peptidase_M1_dom"/>
</dbReference>
<dbReference type="Pfam" id="PF17900">
    <property type="entry name" value="Peptidase_M1_N"/>
    <property type="match status" value="1"/>
</dbReference>
<dbReference type="FunFam" id="2.60.40.1730:FF:000022">
    <property type="entry name" value="Aminopeptidase"/>
    <property type="match status" value="1"/>
</dbReference>
<evidence type="ECO:0000256" key="19">
    <source>
        <dbReference type="RuleBase" id="RU364040"/>
    </source>
</evidence>
<reference evidence="23" key="1">
    <citation type="submission" date="2021-11" db="EMBL/GenBank/DDBJ databases">
        <authorList>
            <person name="Schell T."/>
        </authorList>
    </citation>
    <scope>NUCLEOTIDE SEQUENCE</scope>
    <source>
        <strain evidence="23">M5</strain>
    </source>
</reference>
<keyword evidence="6" id="KW-0449">Lipoprotein</keyword>
<comment type="catalytic activity">
    <reaction evidence="1">
        <text>Release of an N-terminal amino acid, Xaa-|-Yaa- from a peptide, amide or arylamide. Xaa is preferably Ala, but may be most amino acids including Pro (slow action). When a terminal hydrophobic residue is followed by a prolyl residue, the two may be released as an intact Xaa-Pro dipeptide.</text>
        <dbReference type="EC" id="3.4.11.2"/>
    </reaction>
</comment>
<dbReference type="InterPro" id="IPR042097">
    <property type="entry name" value="Aminopeptidase_N-like_N_sf"/>
</dbReference>
<dbReference type="InterPro" id="IPR001930">
    <property type="entry name" value="Peptidase_M1"/>
</dbReference>
<dbReference type="GO" id="GO:0006508">
    <property type="term" value="P:proteolysis"/>
    <property type="evidence" value="ECO:0007669"/>
    <property type="project" value="UniProtKB-KW"/>
</dbReference>
<feature type="domain" description="ERAP1-like C-terminal" evidence="21">
    <location>
        <begin position="558"/>
        <end position="880"/>
    </location>
</feature>
<evidence type="ECO:0000313" key="23">
    <source>
        <dbReference type="EMBL" id="CAH0109918.1"/>
    </source>
</evidence>
<dbReference type="FunFam" id="2.60.40.1910:FF:000008">
    <property type="entry name" value="Aminopeptidase"/>
    <property type="match status" value="1"/>
</dbReference>
<keyword evidence="12 19" id="KW-0482">Metalloprotease</keyword>
<evidence type="ECO:0000256" key="11">
    <source>
        <dbReference type="ARBA" id="ARBA00022833"/>
    </source>
</evidence>
<feature type="binding site" evidence="17">
    <location>
        <position position="349"/>
    </location>
    <ligand>
        <name>Zn(2+)</name>
        <dbReference type="ChEBI" id="CHEBI:29105"/>
        <note>catalytic</note>
    </ligand>
</feature>
<feature type="binding site" evidence="17">
    <location>
        <position position="326"/>
    </location>
    <ligand>
        <name>Zn(2+)</name>
        <dbReference type="ChEBI" id="CHEBI:29105"/>
        <note>catalytic</note>
    </ligand>
</feature>
<proteinExistence type="inferred from homology"/>
<dbReference type="InterPro" id="IPR024571">
    <property type="entry name" value="ERAP1-like_C_dom"/>
</dbReference>
<dbReference type="InterPro" id="IPR034016">
    <property type="entry name" value="M1_APN-typ"/>
</dbReference>
<evidence type="ECO:0000256" key="10">
    <source>
        <dbReference type="ARBA" id="ARBA00022801"/>
    </source>
</evidence>
<dbReference type="InterPro" id="IPR027268">
    <property type="entry name" value="Peptidase_M4/M1_CTD_sf"/>
</dbReference>
<keyword evidence="24" id="KW-1185">Reference proteome</keyword>
<gene>
    <name evidence="23" type="ORF">DGAL_LOCUS13408</name>
</gene>
<comment type="subcellular location">
    <subcellularLocation>
        <location evidence="2">Cell membrane</location>
        <topology evidence="2">Lipid-anchor</topology>
        <topology evidence="2">GPI-anchor</topology>
    </subcellularLocation>
</comment>
<dbReference type="GO" id="GO:0005615">
    <property type="term" value="C:extracellular space"/>
    <property type="evidence" value="ECO:0007669"/>
    <property type="project" value="TreeGrafter"/>
</dbReference>
<dbReference type="GO" id="GO:0043171">
    <property type="term" value="P:peptide catabolic process"/>
    <property type="evidence" value="ECO:0007669"/>
    <property type="project" value="TreeGrafter"/>
</dbReference>
<dbReference type="GO" id="GO:0070006">
    <property type="term" value="F:metalloaminopeptidase activity"/>
    <property type="evidence" value="ECO:0007669"/>
    <property type="project" value="TreeGrafter"/>
</dbReference>
<dbReference type="GO" id="GO:0042277">
    <property type="term" value="F:peptide binding"/>
    <property type="evidence" value="ECO:0007669"/>
    <property type="project" value="TreeGrafter"/>
</dbReference>
<dbReference type="GO" id="GO:0005737">
    <property type="term" value="C:cytoplasm"/>
    <property type="evidence" value="ECO:0007669"/>
    <property type="project" value="TreeGrafter"/>
</dbReference>
<dbReference type="SUPFAM" id="SSF55486">
    <property type="entry name" value="Metalloproteases ('zincins'), catalytic domain"/>
    <property type="match status" value="1"/>
</dbReference>
<dbReference type="Gene3D" id="1.25.50.20">
    <property type="match status" value="1"/>
</dbReference>
<organism evidence="23 24">
    <name type="scientific">Daphnia galeata</name>
    <dbReference type="NCBI Taxonomy" id="27404"/>
    <lineage>
        <taxon>Eukaryota</taxon>
        <taxon>Metazoa</taxon>
        <taxon>Ecdysozoa</taxon>
        <taxon>Arthropoda</taxon>
        <taxon>Crustacea</taxon>
        <taxon>Branchiopoda</taxon>
        <taxon>Diplostraca</taxon>
        <taxon>Cladocera</taxon>
        <taxon>Anomopoda</taxon>
        <taxon>Daphniidae</taxon>
        <taxon>Daphnia</taxon>
    </lineage>
</organism>
<feature type="domain" description="Aminopeptidase N-like N-terminal" evidence="22">
    <location>
        <begin position="28"/>
        <end position="218"/>
    </location>
</feature>
<evidence type="ECO:0000256" key="13">
    <source>
        <dbReference type="ARBA" id="ARBA00023136"/>
    </source>
</evidence>
<dbReference type="Gene3D" id="1.10.390.10">
    <property type="entry name" value="Neutral Protease Domain 2"/>
    <property type="match status" value="1"/>
</dbReference>
<keyword evidence="4 19" id="KW-0031">Aminopeptidase</keyword>
<dbReference type="InterPro" id="IPR045357">
    <property type="entry name" value="Aminopeptidase_N-like_N"/>
</dbReference>
<evidence type="ECO:0000256" key="2">
    <source>
        <dbReference type="ARBA" id="ARBA00004609"/>
    </source>
</evidence>
<dbReference type="GO" id="GO:0016285">
    <property type="term" value="F:alanyl aminopeptidase activity"/>
    <property type="evidence" value="ECO:0007669"/>
    <property type="project" value="UniProtKB-EC"/>
</dbReference>
<evidence type="ECO:0000256" key="12">
    <source>
        <dbReference type="ARBA" id="ARBA00023049"/>
    </source>
</evidence>
<evidence type="ECO:0000259" key="21">
    <source>
        <dbReference type="Pfam" id="PF11838"/>
    </source>
</evidence>
<evidence type="ECO:0000256" key="6">
    <source>
        <dbReference type="ARBA" id="ARBA00022622"/>
    </source>
</evidence>
<dbReference type="CDD" id="cd09601">
    <property type="entry name" value="M1_APN-Q_like"/>
    <property type="match status" value="1"/>
</dbReference>
<keyword evidence="8 17" id="KW-0479">Metal-binding</keyword>
<evidence type="ECO:0000256" key="1">
    <source>
        <dbReference type="ARBA" id="ARBA00000098"/>
    </source>
</evidence>
<dbReference type="PRINTS" id="PR00756">
    <property type="entry name" value="ALADIPTASE"/>
</dbReference>
<evidence type="ECO:0000259" key="20">
    <source>
        <dbReference type="Pfam" id="PF01433"/>
    </source>
</evidence>
<keyword evidence="7 19" id="KW-0645">Protease</keyword>
<evidence type="ECO:0000313" key="24">
    <source>
        <dbReference type="Proteomes" id="UP000789390"/>
    </source>
</evidence>
<keyword evidence="15" id="KW-0325">Glycoprotein</keyword>
<dbReference type="PANTHER" id="PTHR11533:SF294">
    <property type="entry name" value="THYROTROPIN-RELEASING HORMONE-DEGRADING ECTOENZYME"/>
    <property type="match status" value="1"/>
</dbReference>
<evidence type="ECO:0000256" key="18">
    <source>
        <dbReference type="PIRSR" id="PIRSR634016-4"/>
    </source>
</evidence>
<dbReference type="Pfam" id="PF01433">
    <property type="entry name" value="Peptidase_M1"/>
    <property type="match status" value="1"/>
</dbReference>
<dbReference type="EMBL" id="CAKKLH010000297">
    <property type="protein sequence ID" value="CAH0109918.1"/>
    <property type="molecule type" value="Genomic_DNA"/>
</dbReference>
<comment type="cofactor">
    <cofactor evidence="17 19">
        <name>Zn(2+)</name>
        <dbReference type="ChEBI" id="CHEBI:29105"/>
    </cofactor>
    <text evidence="17 19">Binds 1 zinc ion per subunit.</text>
</comment>
<accession>A0A8J2RXD8</accession>
<evidence type="ECO:0000256" key="15">
    <source>
        <dbReference type="ARBA" id="ARBA00023180"/>
    </source>
</evidence>
<evidence type="ECO:0000256" key="3">
    <source>
        <dbReference type="ARBA" id="ARBA00010136"/>
    </source>
</evidence>
<evidence type="ECO:0000256" key="17">
    <source>
        <dbReference type="PIRSR" id="PIRSR634016-3"/>
    </source>
</evidence>
<keyword evidence="10 19" id="KW-0378">Hydrolase</keyword>
<name>A0A8J2RXD8_9CRUS</name>
<dbReference type="Gene3D" id="2.60.40.1910">
    <property type="match status" value="1"/>
</dbReference>
<dbReference type="Proteomes" id="UP000789390">
    <property type="component" value="Unassembled WGS sequence"/>
</dbReference>
<feature type="site" description="Transition state stabilizer" evidence="18">
    <location>
        <position position="412"/>
    </location>
</feature>
<feature type="binding site" evidence="17">
    <location>
        <position position="330"/>
    </location>
    <ligand>
        <name>Zn(2+)</name>
        <dbReference type="ChEBI" id="CHEBI:29105"/>
        <note>catalytic</note>
    </ligand>
</feature>
<dbReference type="GO" id="GO:0098552">
    <property type="term" value="C:side of membrane"/>
    <property type="evidence" value="ECO:0007669"/>
    <property type="project" value="UniProtKB-KW"/>
</dbReference>